<evidence type="ECO:0000313" key="4">
    <source>
        <dbReference type="WBParaSite" id="Csp11.Scaffold591.g5137.t1"/>
    </source>
</evidence>
<feature type="region of interest" description="Disordered" evidence="1">
    <location>
        <begin position="113"/>
        <end position="134"/>
    </location>
</feature>
<dbReference type="STRING" id="1561998.A0A1I7TEF9"/>
<dbReference type="Pfam" id="PF18039">
    <property type="entry name" value="UBA_6"/>
    <property type="match status" value="1"/>
</dbReference>
<organism evidence="3 4">
    <name type="scientific">Caenorhabditis tropicalis</name>
    <dbReference type="NCBI Taxonomy" id="1561998"/>
    <lineage>
        <taxon>Eukaryota</taxon>
        <taxon>Metazoa</taxon>
        <taxon>Ecdysozoa</taxon>
        <taxon>Nematoda</taxon>
        <taxon>Chromadorea</taxon>
        <taxon>Rhabditida</taxon>
        <taxon>Rhabditina</taxon>
        <taxon>Rhabditomorpha</taxon>
        <taxon>Rhabditoidea</taxon>
        <taxon>Rhabditidae</taxon>
        <taxon>Peloderinae</taxon>
        <taxon>Caenorhabditis</taxon>
    </lineage>
</organism>
<protein>
    <submittedName>
        <fullName evidence="4">UBA_6 domain-containing protein</fullName>
    </submittedName>
</protein>
<dbReference type="GO" id="GO:0003729">
    <property type="term" value="F:mRNA binding"/>
    <property type="evidence" value="ECO:0007669"/>
    <property type="project" value="TreeGrafter"/>
</dbReference>
<evidence type="ECO:0000256" key="1">
    <source>
        <dbReference type="SAM" id="MobiDB-lite"/>
    </source>
</evidence>
<dbReference type="eggNOG" id="KOG3777">
    <property type="taxonomic scope" value="Eukaryota"/>
</dbReference>
<feature type="domain" description="Rege-1 UBA-like" evidence="2">
    <location>
        <begin position="143"/>
        <end position="181"/>
    </location>
</feature>
<dbReference type="WBParaSite" id="Csp11.Scaffold591.g5137.t1">
    <property type="protein sequence ID" value="Csp11.Scaffold591.g5137.t1"/>
    <property type="gene ID" value="Csp11.Scaffold591.g5137"/>
</dbReference>
<feature type="compositionally biased region" description="Basic and acidic residues" evidence="1">
    <location>
        <begin position="120"/>
        <end position="132"/>
    </location>
</feature>
<reference evidence="4" key="1">
    <citation type="submission" date="2016-11" db="UniProtKB">
        <authorList>
            <consortium name="WormBaseParasite"/>
        </authorList>
    </citation>
    <scope>IDENTIFICATION</scope>
</reference>
<accession>A0A1I7TEF9</accession>
<dbReference type="GO" id="GO:0036464">
    <property type="term" value="C:cytoplasmic ribonucleoprotein granule"/>
    <property type="evidence" value="ECO:0007669"/>
    <property type="project" value="TreeGrafter"/>
</dbReference>
<dbReference type="InterPro" id="IPR051101">
    <property type="entry name" value="ZC3H12/N4BP1_RNase_Reg"/>
</dbReference>
<keyword evidence="3" id="KW-1185">Reference proteome</keyword>
<dbReference type="Proteomes" id="UP000095282">
    <property type="component" value="Unplaced"/>
</dbReference>
<name>A0A1I7TEF9_9PELO</name>
<proteinExistence type="predicted"/>
<dbReference type="GO" id="GO:0004521">
    <property type="term" value="F:RNA endonuclease activity"/>
    <property type="evidence" value="ECO:0007669"/>
    <property type="project" value="TreeGrafter"/>
</dbReference>
<evidence type="ECO:0000259" key="2">
    <source>
        <dbReference type="Pfam" id="PF18039"/>
    </source>
</evidence>
<dbReference type="AlphaFoldDB" id="A0A1I7TEF9"/>
<dbReference type="InterPro" id="IPR040546">
    <property type="entry name" value="Rege-1_UBA-like"/>
</dbReference>
<sequence length="260" mass="27204">MDSVARGHAPLCRTNGGVNGSISNQRGLGTRLNPYYQSTPHQPMVQSMSHPIGTSNGYIVTTTQQYVNGMTNVGTGGVGGGGGQVLLQGPPPGLAPLSSNEFDSCYSSCDDISHPSLSRESSDPSKIDDDQKTSMIRYPAPEVVEFATKLGYSAEQLSHVLNTIGVDSRMDDVLSELVKMGLPGGNSKIPESVMTTSQPSSSSSSTPSHRPVVSSSSTPSSSKTISSKASSTETSSIYPQYTPDPNLRTVVVDGSNVAML</sequence>
<dbReference type="PANTHER" id="PTHR12876:SF37">
    <property type="entry name" value="ENDORIBONUCLEASE REGE-1-RELATED"/>
    <property type="match status" value="1"/>
</dbReference>
<dbReference type="PANTHER" id="PTHR12876">
    <property type="entry name" value="N4BP1-RELATED"/>
    <property type="match status" value="1"/>
</dbReference>
<feature type="compositionally biased region" description="Low complexity" evidence="1">
    <location>
        <begin position="192"/>
        <end position="236"/>
    </location>
</feature>
<dbReference type="GO" id="GO:0005634">
    <property type="term" value="C:nucleus"/>
    <property type="evidence" value="ECO:0007669"/>
    <property type="project" value="TreeGrafter"/>
</dbReference>
<evidence type="ECO:0000313" key="3">
    <source>
        <dbReference type="Proteomes" id="UP000095282"/>
    </source>
</evidence>
<feature type="region of interest" description="Disordered" evidence="1">
    <location>
        <begin position="182"/>
        <end position="247"/>
    </location>
</feature>